<feature type="domain" description="Gfo/Idh/MocA-like oxidoreductase C-terminal" evidence="3">
    <location>
        <begin position="141"/>
        <end position="311"/>
    </location>
</feature>
<comment type="caution">
    <text evidence="4">The sequence shown here is derived from an EMBL/GenBank/DDBJ whole genome shotgun (WGS) entry which is preliminary data.</text>
</comment>
<dbReference type="EMBL" id="JAIWJX010000002">
    <property type="protein sequence ID" value="MCK6258966.1"/>
    <property type="molecule type" value="Genomic_DNA"/>
</dbReference>
<dbReference type="PANTHER" id="PTHR43377">
    <property type="entry name" value="BILIVERDIN REDUCTASE A"/>
    <property type="match status" value="1"/>
</dbReference>
<dbReference type="Gene3D" id="3.40.50.720">
    <property type="entry name" value="NAD(P)-binding Rossmann-like Domain"/>
    <property type="match status" value="1"/>
</dbReference>
<dbReference type="Pfam" id="PF02894">
    <property type="entry name" value="GFO_IDH_MocA_C"/>
    <property type="match status" value="1"/>
</dbReference>
<dbReference type="RefSeq" id="WP_248254193.1">
    <property type="nucleotide sequence ID" value="NZ_JAIWJX010000002.1"/>
</dbReference>
<comment type="similarity">
    <text evidence="1">Belongs to the Gfo/Idh/MocA family.</text>
</comment>
<dbReference type="InterPro" id="IPR036291">
    <property type="entry name" value="NAD(P)-bd_dom_sf"/>
</dbReference>
<proteinExistence type="inferred from homology"/>
<gene>
    <name evidence="4" type="ORF">LCY76_20555</name>
</gene>
<dbReference type="Gene3D" id="3.30.360.10">
    <property type="entry name" value="Dihydrodipicolinate Reductase, domain 2"/>
    <property type="match status" value="1"/>
</dbReference>
<evidence type="ECO:0000313" key="4">
    <source>
        <dbReference type="EMBL" id="MCK6258966.1"/>
    </source>
</evidence>
<dbReference type="PANTHER" id="PTHR43377:SF1">
    <property type="entry name" value="BILIVERDIN REDUCTASE A"/>
    <property type="match status" value="1"/>
</dbReference>
<evidence type="ECO:0000313" key="5">
    <source>
        <dbReference type="Proteomes" id="UP001139011"/>
    </source>
</evidence>
<keyword evidence="5" id="KW-1185">Reference proteome</keyword>
<dbReference type="GO" id="GO:0000166">
    <property type="term" value="F:nucleotide binding"/>
    <property type="evidence" value="ECO:0007669"/>
    <property type="project" value="InterPro"/>
</dbReference>
<dbReference type="InterPro" id="IPR051450">
    <property type="entry name" value="Gfo/Idh/MocA_Oxidoreductases"/>
</dbReference>
<dbReference type="Pfam" id="PF01408">
    <property type="entry name" value="GFO_IDH_MocA"/>
    <property type="match status" value="1"/>
</dbReference>
<dbReference type="SUPFAM" id="SSF51735">
    <property type="entry name" value="NAD(P)-binding Rossmann-fold domains"/>
    <property type="match status" value="1"/>
</dbReference>
<evidence type="ECO:0000259" key="3">
    <source>
        <dbReference type="Pfam" id="PF02894"/>
    </source>
</evidence>
<dbReference type="Proteomes" id="UP001139011">
    <property type="component" value="Unassembled WGS sequence"/>
</dbReference>
<name>A0A9X1XE22_9BACL</name>
<dbReference type="SUPFAM" id="SSF55347">
    <property type="entry name" value="Glyceraldehyde-3-phosphate dehydrogenase-like, C-terminal domain"/>
    <property type="match status" value="1"/>
</dbReference>
<feature type="domain" description="Gfo/Idh/MocA-like oxidoreductase N-terminal" evidence="2">
    <location>
        <begin position="1"/>
        <end position="111"/>
    </location>
</feature>
<evidence type="ECO:0000259" key="2">
    <source>
        <dbReference type="Pfam" id="PF01408"/>
    </source>
</evidence>
<protein>
    <submittedName>
        <fullName evidence="4">Gfo/Idh/MocA family oxidoreductase</fullName>
    </submittedName>
</protein>
<dbReference type="InterPro" id="IPR004104">
    <property type="entry name" value="Gfo/Idh/MocA-like_OxRdtase_C"/>
</dbReference>
<dbReference type="AlphaFoldDB" id="A0A9X1XE22"/>
<accession>A0A9X1XE22</accession>
<sequence>MKIVILGYGFIGSIHLNAYLQMKDVEVAGIYSTTQTGDIQGIPVYNDLEKCLELGDVVDVCLPTFMHRDVFEKAVEKGKHVFLEKPMAHTDEDCRCMLELEKRCSSKVMVGQVLRYFPEYRKLKESIDPDKPASTLLSRRSQLPVSAKNWSLDRSNSGGVILDLSLHDIDFARWAFGPVTRVFAQTDPDHYYALITLRHENGSISRIEGSWRYDGGFAQEVEIAQENELFTFNSQEVSPLSVHRNVSLKKDSTEVPPVLLRDDPWYLELRDFIDSIRNDEPAPVTLQDAYESTKLALLALQSAEEKRPISLEKELNTR</sequence>
<organism evidence="4 5">
    <name type="scientific">Fictibacillus marinisediminis</name>
    <dbReference type="NCBI Taxonomy" id="2878389"/>
    <lineage>
        <taxon>Bacteria</taxon>
        <taxon>Bacillati</taxon>
        <taxon>Bacillota</taxon>
        <taxon>Bacilli</taxon>
        <taxon>Bacillales</taxon>
        <taxon>Fictibacillaceae</taxon>
        <taxon>Fictibacillus</taxon>
    </lineage>
</organism>
<reference evidence="4" key="1">
    <citation type="submission" date="2021-09" db="EMBL/GenBank/DDBJ databases">
        <title>Genome analysis of Fictibacillus sp. KIGAM418 isolated from marine sediment.</title>
        <authorList>
            <person name="Seo M.-J."/>
            <person name="Cho E.-S."/>
            <person name="Hwang C.Y."/>
        </authorList>
    </citation>
    <scope>NUCLEOTIDE SEQUENCE</scope>
    <source>
        <strain evidence="4">KIGAM418</strain>
    </source>
</reference>
<evidence type="ECO:0000256" key="1">
    <source>
        <dbReference type="ARBA" id="ARBA00010928"/>
    </source>
</evidence>
<dbReference type="InterPro" id="IPR000683">
    <property type="entry name" value="Gfo/Idh/MocA-like_OxRdtase_N"/>
</dbReference>